<organism evidence="2 3">
    <name type="scientific">Thraustotheca clavata</name>
    <dbReference type="NCBI Taxonomy" id="74557"/>
    <lineage>
        <taxon>Eukaryota</taxon>
        <taxon>Sar</taxon>
        <taxon>Stramenopiles</taxon>
        <taxon>Oomycota</taxon>
        <taxon>Saprolegniomycetes</taxon>
        <taxon>Saprolegniales</taxon>
        <taxon>Achlyaceae</taxon>
        <taxon>Thraustotheca</taxon>
    </lineage>
</organism>
<keyword evidence="3" id="KW-1185">Reference proteome</keyword>
<gene>
    <name evidence="2" type="ORF">THRCLA_10684</name>
</gene>
<feature type="transmembrane region" description="Helical" evidence="1">
    <location>
        <begin position="66"/>
        <end position="95"/>
    </location>
</feature>
<feature type="transmembrane region" description="Helical" evidence="1">
    <location>
        <begin position="26"/>
        <end position="46"/>
    </location>
</feature>
<evidence type="ECO:0000313" key="2">
    <source>
        <dbReference type="EMBL" id="OQR85520.1"/>
    </source>
</evidence>
<dbReference type="AlphaFoldDB" id="A0A1V9YII6"/>
<proteinExistence type="predicted"/>
<keyword evidence="1" id="KW-0472">Membrane</keyword>
<sequence length="225" mass="26467">MSGYYVAVKLILSSQQRIIDTNRLRYGLLGVRGYLLPFISAISMLFDIRSNATRNVDIQQLFLINIPQATIGLVGFTLTLRIWCYLSLLFVCCCIRAVQYRTKVPHCTLSFCNHTMFSTSWNTLLFTLSRNTDQLSTIPYRQITRRCHGLLLNILWMTDPIECLLMIWTSSCVFRYCHKQTKLRIHHPLAPQDLERLEEFNHLKEEYDCEDSIKFNSLSWRERIE</sequence>
<dbReference type="EMBL" id="JNBS01003729">
    <property type="protein sequence ID" value="OQR85520.1"/>
    <property type="molecule type" value="Genomic_DNA"/>
</dbReference>
<comment type="caution">
    <text evidence="2">The sequence shown here is derived from an EMBL/GenBank/DDBJ whole genome shotgun (WGS) entry which is preliminary data.</text>
</comment>
<accession>A0A1V9YII6</accession>
<keyword evidence="1" id="KW-1133">Transmembrane helix</keyword>
<name>A0A1V9YII6_9STRA</name>
<keyword evidence="1" id="KW-0812">Transmembrane</keyword>
<reference evidence="2 3" key="1">
    <citation type="journal article" date="2014" name="Genome Biol. Evol.">
        <title>The secreted proteins of Achlya hypogyna and Thraustotheca clavata identify the ancestral oomycete secretome and reveal gene acquisitions by horizontal gene transfer.</title>
        <authorList>
            <person name="Misner I."/>
            <person name="Blouin N."/>
            <person name="Leonard G."/>
            <person name="Richards T.A."/>
            <person name="Lane C.E."/>
        </authorList>
    </citation>
    <scope>NUCLEOTIDE SEQUENCE [LARGE SCALE GENOMIC DNA]</scope>
    <source>
        <strain evidence="2 3">ATCC 34112</strain>
    </source>
</reference>
<evidence type="ECO:0000313" key="3">
    <source>
        <dbReference type="Proteomes" id="UP000243217"/>
    </source>
</evidence>
<protein>
    <submittedName>
        <fullName evidence="2">Uncharacterized protein</fullName>
    </submittedName>
</protein>
<evidence type="ECO:0000256" key="1">
    <source>
        <dbReference type="SAM" id="Phobius"/>
    </source>
</evidence>
<dbReference type="Proteomes" id="UP000243217">
    <property type="component" value="Unassembled WGS sequence"/>
</dbReference>